<comment type="caution">
    <text evidence="2">The sequence shown here is derived from an EMBL/GenBank/DDBJ whole genome shotgun (WGS) entry which is preliminary data.</text>
</comment>
<feature type="compositionally biased region" description="Acidic residues" evidence="1">
    <location>
        <begin position="372"/>
        <end position="384"/>
    </location>
</feature>
<organism evidence="2 3">
    <name type="scientific">Coemansia spiralis</name>
    <dbReference type="NCBI Taxonomy" id="417178"/>
    <lineage>
        <taxon>Eukaryota</taxon>
        <taxon>Fungi</taxon>
        <taxon>Fungi incertae sedis</taxon>
        <taxon>Zoopagomycota</taxon>
        <taxon>Kickxellomycotina</taxon>
        <taxon>Kickxellomycetes</taxon>
        <taxon>Kickxellales</taxon>
        <taxon>Kickxellaceae</taxon>
        <taxon>Coemansia</taxon>
    </lineage>
</organism>
<protein>
    <submittedName>
        <fullName evidence="2">Uncharacterized protein</fullName>
    </submittedName>
</protein>
<proteinExistence type="predicted"/>
<gene>
    <name evidence="2" type="ORF">GGI25_002714</name>
</gene>
<dbReference type="AlphaFoldDB" id="A0A9W8KYP9"/>
<name>A0A9W8KYP9_9FUNG</name>
<dbReference type="OrthoDB" id="2240312at2759"/>
<accession>A0A9W8KYP9</accession>
<evidence type="ECO:0000256" key="1">
    <source>
        <dbReference type="SAM" id="MobiDB-lite"/>
    </source>
</evidence>
<dbReference type="EMBL" id="JANBTW010000026">
    <property type="protein sequence ID" value="KAJ2677925.1"/>
    <property type="molecule type" value="Genomic_DNA"/>
</dbReference>
<dbReference type="Proteomes" id="UP001151518">
    <property type="component" value="Unassembled WGS sequence"/>
</dbReference>
<evidence type="ECO:0000313" key="2">
    <source>
        <dbReference type="EMBL" id="KAJ2677925.1"/>
    </source>
</evidence>
<evidence type="ECO:0000313" key="3">
    <source>
        <dbReference type="Proteomes" id="UP001151518"/>
    </source>
</evidence>
<feature type="region of interest" description="Disordered" evidence="1">
    <location>
        <begin position="359"/>
        <end position="384"/>
    </location>
</feature>
<sequence>MNSNTRKRKRPKQISPLEVEYLKLRDASDTATADAYDVHSAAAGTELNTPQSLNTAESKHTDTWTEEEKEKIFKILEHGRISAMAITRRLGHTKSLRQVAQFLDHMEFYATALDSPESRRKRFEYLDNEASALHCAEKVEEDRAALDEAWSEEQDLKRLESQYRGLLQNSARSVKTAAKKYKVLDHSYSDLLAKIVSGNGDATVSTLSMMELHGYLTEFVRKIIKDVIVRAKIACQPTYRYGTKINNIDSAYIKASLAACSAKVENRPPKQVFGSLLEKYVDSDSLIDIYGSLVEGRHHEQIIVSSLRIPPNKAPTLPIRHRINSSGSSALNSSDDSFSQLENLPASLRAEDDFVVQDDPTYYCDPQHLEEGYNESDDDVENSS</sequence>
<reference evidence="2" key="1">
    <citation type="submission" date="2022-07" db="EMBL/GenBank/DDBJ databases">
        <title>Phylogenomic reconstructions and comparative analyses of Kickxellomycotina fungi.</title>
        <authorList>
            <person name="Reynolds N.K."/>
            <person name="Stajich J.E."/>
            <person name="Barry K."/>
            <person name="Grigoriev I.V."/>
            <person name="Crous P."/>
            <person name="Smith M.E."/>
        </authorList>
    </citation>
    <scope>NUCLEOTIDE SEQUENCE</scope>
    <source>
        <strain evidence="2">NRRL 3115</strain>
    </source>
</reference>